<dbReference type="PROSITE" id="PS50106">
    <property type="entry name" value="PDZ"/>
    <property type="match status" value="1"/>
</dbReference>
<dbReference type="GO" id="GO:0004252">
    <property type="term" value="F:serine-type endopeptidase activity"/>
    <property type="evidence" value="ECO:0007669"/>
    <property type="project" value="InterPro"/>
</dbReference>
<evidence type="ECO:0000259" key="1">
    <source>
        <dbReference type="PROSITE" id="PS50106"/>
    </source>
</evidence>
<accession>A0A382IFB9</accession>
<dbReference type="Pfam" id="PF13180">
    <property type="entry name" value="PDZ_2"/>
    <property type="match status" value="1"/>
</dbReference>
<dbReference type="PANTHER" id="PTHR45980">
    <property type="match status" value="1"/>
</dbReference>
<dbReference type="InterPro" id="IPR001940">
    <property type="entry name" value="Peptidase_S1C"/>
</dbReference>
<dbReference type="SUPFAM" id="SSF50156">
    <property type="entry name" value="PDZ domain-like"/>
    <property type="match status" value="1"/>
</dbReference>
<dbReference type="InterPro" id="IPR001478">
    <property type="entry name" value="PDZ"/>
</dbReference>
<feature type="domain" description="PDZ" evidence="1">
    <location>
        <begin position="234"/>
        <end position="313"/>
    </location>
</feature>
<dbReference type="SUPFAM" id="SSF50494">
    <property type="entry name" value="Trypsin-like serine proteases"/>
    <property type="match status" value="1"/>
</dbReference>
<reference evidence="2" key="1">
    <citation type="submission" date="2018-05" db="EMBL/GenBank/DDBJ databases">
        <authorList>
            <person name="Lanie J.A."/>
            <person name="Ng W.-L."/>
            <person name="Kazmierczak K.M."/>
            <person name="Andrzejewski T.M."/>
            <person name="Davidsen T.M."/>
            <person name="Wayne K.J."/>
            <person name="Tettelin H."/>
            <person name="Glass J.I."/>
            <person name="Rusch D."/>
            <person name="Podicherti R."/>
            <person name="Tsui H.-C.T."/>
            <person name="Winkler M.E."/>
        </authorList>
    </citation>
    <scope>NUCLEOTIDE SEQUENCE</scope>
</reference>
<dbReference type="GO" id="GO:0006508">
    <property type="term" value="P:proteolysis"/>
    <property type="evidence" value="ECO:0007669"/>
    <property type="project" value="InterPro"/>
</dbReference>
<dbReference type="PANTHER" id="PTHR45980:SF9">
    <property type="entry name" value="PROTEASE DO-LIKE 10, MITOCHONDRIAL-RELATED"/>
    <property type="match status" value="1"/>
</dbReference>
<protein>
    <recommendedName>
        <fullName evidence="1">PDZ domain-containing protein</fullName>
    </recommendedName>
</protein>
<name>A0A382IFB9_9ZZZZ</name>
<dbReference type="PRINTS" id="PR00834">
    <property type="entry name" value="PROTEASES2C"/>
</dbReference>
<dbReference type="AlphaFoldDB" id="A0A382IFB9"/>
<sequence>MNYNNGMSAGNQPIMGLIKTCFFALLCGLSFQLIAQTSELPDIEDSIIKIYTTQSAPDYFTPWRLLTPRQSSGSGTVIEGNLILTNAHVVANASYVQAQKHNDPKRYQARVSFISHEADLALITIDEPGFFDDLKALQIGKLPDPLEEVSVYGYPIGGKSLSITKGILSRVEQQVYAHAGTYLLAGQIDAAINPGNSGGPVIVDQQIVGVVMQANSGRRAENLGYFVPPSIIRHVLIDSEDRKLDGFPDLGFRTQTLDSPAAKVAYGLDQDQDGILVIKVFENSPAEDLLKENDVILQIDDYKIADDGTINLS</sequence>
<organism evidence="2">
    <name type="scientific">marine metagenome</name>
    <dbReference type="NCBI Taxonomy" id="408172"/>
    <lineage>
        <taxon>unclassified sequences</taxon>
        <taxon>metagenomes</taxon>
        <taxon>ecological metagenomes</taxon>
    </lineage>
</organism>
<evidence type="ECO:0000313" key="2">
    <source>
        <dbReference type="EMBL" id="SVB97593.1"/>
    </source>
</evidence>
<dbReference type="Gene3D" id="2.30.42.10">
    <property type="match status" value="1"/>
</dbReference>
<gene>
    <name evidence="2" type="ORF">METZ01_LOCUS250447</name>
</gene>
<dbReference type="Gene3D" id="2.40.10.10">
    <property type="entry name" value="Trypsin-like serine proteases"/>
    <property type="match status" value="2"/>
</dbReference>
<dbReference type="InterPro" id="IPR009003">
    <property type="entry name" value="Peptidase_S1_PA"/>
</dbReference>
<dbReference type="Pfam" id="PF13365">
    <property type="entry name" value="Trypsin_2"/>
    <property type="match status" value="1"/>
</dbReference>
<feature type="non-terminal residue" evidence="2">
    <location>
        <position position="313"/>
    </location>
</feature>
<proteinExistence type="predicted"/>
<dbReference type="InterPro" id="IPR043504">
    <property type="entry name" value="Peptidase_S1_PA_chymotrypsin"/>
</dbReference>
<dbReference type="InterPro" id="IPR036034">
    <property type="entry name" value="PDZ_sf"/>
</dbReference>
<dbReference type="EMBL" id="UINC01066657">
    <property type="protein sequence ID" value="SVB97593.1"/>
    <property type="molecule type" value="Genomic_DNA"/>
</dbReference>